<accession>A0A376GEV5</accession>
<feature type="signal peptide" evidence="1">
    <location>
        <begin position="1"/>
        <end position="21"/>
    </location>
</feature>
<dbReference type="Proteomes" id="UP000254737">
    <property type="component" value="Unassembled WGS sequence"/>
</dbReference>
<keyword evidence="1" id="KW-0732">Signal</keyword>
<evidence type="ECO:0000313" key="2">
    <source>
        <dbReference type="EMBL" id="STD59359.1"/>
    </source>
</evidence>
<sequence length="1402" mass="152009">MKKIYLFFVFVLSIFSTKAFAADFYWTGKGSNSNYNSLQNWALGSVNGGTPTVAPGASDNVFFTDGATKFNVDFSQSNIVFNNFTSNSTTNDFAFRLTAPGGSAKTLTVNGVMNLSSRASFSSSSSGDISYVGSLILKNNPILNNNELAVYLVFNSGTNIVITNNFNAMSIIVDNGTTLDLSNRSIILKKYANNNEDSAGMLKVLNSNSGIKLAGTTLNIESLWFVDFSTAKSDLTNSTIYIHGGGYDPTGSMNHNTSISTYYYGLTIEKTDLTLPKVIIDNANNYSTRVSSIINNNKLTITDLTIKNTSTYFDTANLLVTNLTIDKGYEYRFYGTSTQTTPSINPNVKVTNLNFNPLSSGTTKFKSYLSKDNTLAHLDIPTTSMPAYSNMIANGIYSKNVVTFTNSVLENLNKNINVTSGVAIDYYWGGKGDGKTWTNLANWSSSGSIQSPVATLPSSNDNVYFNANSTISGRIDIDRVIDIHNFTVLPDFIGKTFEIFSLASDAFTIRGSLQLQVGATLSIRNLYFVPKSTNINSPETITLNNGILKGSTSNRDRLVVTGGGALSLKGADFSYYNFADANRNTFVLENGSLIFDAATVNFNDFNGTIAKGSSFKTNLYLNNSIVNTKYWTYNNVNTTNPAGQFTLNAGSSTFNIYQSFNAAGDTNDYTIDNKLKYNKIILKNSNSTIGQTISGVFDASYIELEPNATFRTEGAGIFSTAANQVNINELKVYAGNLIAFDSGYRINIIDKYQTINTGTCQLVTILDGQTYNVNFKVASTVTDETNTPNVLTLKGYDVRKIDFTKNAGYSINISGSVTNSTGYTSINPATPTNLYWIGSTSSTNEWHNSINWTTNANGTANTSSCSPTKFDNAHFKSYSNAKGNEVAINNDIYINNIIFENDSPAGMSLKGIGSKDIYLSGSMYLNNNIITGFNRILTSGKQTDATYDGTARHKIQLRGTDLKMRINFQDESYYKLVDDYKSTSNNLYFIGTSDIDASNITMNLANITAATAAPIASGKLNINNSKVNLTNSFDSQSPSFLVTADNAIIKLSSNSSSSFNYFNPINSTTAFNTAMLEFIDARASTNTILGPTTAALVFKSITTRGVTFNANSNITTEVLNSLSNKISIAAGKELKVTQQANLSGTACDVTRSIVSSVAGTRAKFTITSGPTNFDYLTVKDIDANSSYQILVFGTYSTNGGNNTSYVTFLDKTQDDSTYGFGAVSACRDLTTSSFLSADGFYPNAFTTYKWYKLTGNNADPSILIATTRNIDLSLYGYGTYKLEINYDPTTAGSCVITDQIIINPTPTKPTELSDDKFCKNKVVTLGDIQLPGSTLVWYNSDSATTPLPLTTIVSSGTTYYVARKYDSGSGMACESTDRLALQVKLDACGGVYLNPVLRMRGL</sequence>
<organism evidence="2 3">
    <name type="scientific">Empedobacter falsenii</name>
    <dbReference type="NCBI Taxonomy" id="343874"/>
    <lineage>
        <taxon>Bacteria</taxon>
        <taxon>Pseudomonadati</taxon>
        <taxon>Bacteroidota</taxon>
        <taxon>Flavobacteriia</taxon>
        <taxon>Flavobacteriales</taxon>
        <taxon>Weeksellaceae</taxon>
        <taxon>Empedobacter</taxon>
    </lineage>
</organism>
<gene>
    <name evidence="2" type="ORF">NCTC13456_03005</name>
</gene>
<evidence type="ECO:0000256" key="1">
    <source>
        <dbReference type="SAM" id="SignalP"/>
    </source>
</evidence>
<evidence type="ECO:0008006" key="4">
    <source>
        <dbReference type="Google" id="ProtNLM"/>
    </source>
</evidence>
<reference evidence="2 3" key="1">
    <citation type="submission" date="2018-06" db="EMBL/GenBank/DDBJ databases">
        <authorList>
            <consortium name="Pathogen Informatics"/>
            <person name="Doyle S."/>
        </authorList>
    </citation>
    <scope>NUCLEOTIDE SEQUENCE [LARGE SCALE GENOMIC DNA]</scope>
    <source>
        <strain evidence="2 3">NCTC13456</strain>
    </source>
</reference>
<dbReference type="EMBL" id="UFXS01000001">
    <property type="protein sequence ID" value="STD59359.1"/>
    <property type="molecule type" value="Genomic_DNA"/>
</dbReference>
<feature type="chain" id="PRO_5016655702" description="Ig-like domain-containing protein" evidence="1">
    <location>
        <begin position="22"/>
        <end position="1402"/>
    </location>
</feature>
<proteinExistence type="predicted"/>
<protein>
    <recommendedName>
        <fullName evidence="4">Ig-like domain-containing protein</fullName>
    </recommendedName>
</protein>
<name>A0A376GEV5_9FLAO</name>
<evidence type="ECO:0000313" key="3">
    <source>
        <dbReference type="Proteomes" id="UP000254737"/>
    </source>
</evidence>
<dbReference type="RefSeq" id="WP_115001376.1">
    <property type="nucleotide sequence ID" value="NZ_UFXS01000001.1"/>
</dbReference>